<dbReference type="AlphaFoldDB" id="A0A9W8LKG2"/>
<accession>A0A9W8LKG2</accession>
<evidence type="ECO:0000256" key="11">
    <source>
        <dbReference type="ARBA" id="ARBA00023242"/>
    </source>
</evidence>
<keyword evidence="7 13" id="KW-0862">Zinc</keyword>
<keyword evidence="10 13" id="KW-0234">DNA repair</keyword>
<dbReference type="GO" id="GO:0008270">
    <property type="term" value="F:zinc ion binding"/>
    <property type="evidence" value="ECO:0007669"/>
    <property type="project" value="UniProtKB-KW"/>
</dbReference>
<protein>
    <recommendedName>
        <fullName evidence="3 13">General transcription and DNA repair factor IIH subunit TFB4</fullName>
        <shortName evidence="13">TFIIH subunit TFB4</shortName>
    </recommendedName>
    <alternativeName>
        <fullName evidence="12 13">RNA polymerase II transcription factor B subunit 4</fullName>
    </alternativeName>
</protein>
<dbReference type="Pfam" id="PF03850">
    <property type="entry name" value="Tfb4"/>
    <property type="match status" value="1"/>
</dbReference>
<evidence type="ECO:0000256" key="14">
    <source>
        <dbReference type="SAM" id="MobiDB-lite"/>
    </source>
</evidence>
<comment type="subunit">
    <text evidence="13">Component of the 7-subunit TFIIH core complex composed of XPB/SSL2, XPD/RAD3, SSL1, TFB1, TFB2, TFB4 and TFB5, which is active in NER. The core complex associates with the 3-subunit CTD-kinase module TFIIK composed of CCL1, KIN28 and TFB3 to form the 10-subunit holoenzyme (holo-TFIIH) active in transcription.</text>
</comment>
<evidence type="ECO:0000256" key="9">
    <source>
        <dbReference type="ARBA" id="ARBA00023163"/>
    </source>
</evidence>
<evidence type="ECO:0000256" key="1">
    <source>
        <dbReference type="ARBA" id="ARBA00004123"/>
    </source>
</evidence>
<evidence type="ECO:0000256" key="7">
    <source>
        <dbReference type="ARBA" id="ARBA00022833"/>
    </source>
</evidence>
<evidence type="ECO:0000256" key="3">
    <source>
        <dbReference type="ARBA" id="ARBA00021280"/>
    </source>
</evidence>
<keyword evidence="9 13" id="KW-0804">Transcription</keyword>
<organism evidence="15 16">
    <name type="scientific">Coemansia javaensis</name>
    <dbReference type="NCBI Taxonomy" id="2761396"/>
    <lineage>
        <taxon>Eukaryota</taxon>
        <taxon>Fungi</taxon>
        <taxon>Fungi incertae sedis</taxon>
        <taxon>Zoopagomycota</taxon>
        <taxon>Kickxellomycotina</taxon>
        <taxon>Kickxellomycetes</taxon>
        <taxon>Kickxellales</taxon>
        <taxon>Kickxellaceae</taxon>
        <taxon>Coemansia</taxon>
    </lineage>
</organism>
<evidence type="ECO:0000313" key="15">
    <source>
        <dbReference type="EMBL" id="KAJ2783700.1"/>
    </source>
</evidence>
<feature type="compositionally biased region" description="Polar residues" evidence="14">
    <location>
        <begin position="311"/>
        <end position="323"/>
    </location>
</feature>
<keyword evidence="16" id="KW-1185">Reference proteome</keyword>
<evidence type="ECO:0000256" key="2">
    <source>
        <dbReference type="ARBA" id="ARBA00005273"/>
    </source>
</evidence>
<dbReference type="GO" id="GO:0000439">
    <property type="term" value="C:transcription factor TFIIH core complex"/>
    <property type="evidence" value="ECO:0007669"/>
    <property type="project" value="UniProtKB-UniRule"/>
</dbReference>
<dbReference type="GO" id="GO:0006289">
    <property type="term" value="P:nucleotide-excision repair"/>
    <property type="evidence" value="ECO:0007669"/>
    <property type="project" value="UniProtKB-UniRule"/>
</dbReference>
<feature type="compositionally biased region" description="Low complexity" evidence="14">
    <location>
        <begin position="289"/>
        <end position="310"/>
    </location>
</feature>
<keyword evidence="8 13" id="KW-0805">Transcription regulation</keyword>
<keyword evidence="4 13" id="KW-0479">Metal-binding</keyword>
<evidence type="ECO:0000256" key="6">
    <source>
        <dbReference type="ARBA" id="ARBA00022771"/>
    </source>
</evidence>
<evidence type="ECO:0000256" key="5">
    <source>
        <dbReference type="ARBA" id="ARBA00022763"/>
    </source>
</evidence>
<keyword evidence="11 13" id="KW-0539">Nucleus</keyword>
<dbReference type="GO" id="GO:0006355">
    <property type="term" value="P:regulation of DNA-templated transcription"/>
    <property type="evidence" value="ECO:0007669"/>
    <property type="project" value="InterPro"/>
</dbReference>
<feature type="region of interest" description="Disordered" evidence="14">
    <location>
        <begin position="285"/>
        <end position="323"/>
    </location>
</feature>
<keyword evidence="5 13" id="KW-0227">DNA damage</keyword>
<dbReference type="PANTHER" id="PTHR12831">
    <property type="entry name" value="TRANSCRIPTION INITIATION FACTOR IIH TFIIH , POLYPEPTIDE 3-RELATED"/>
    <property type="match status" value="1"/>
</dbReference>
<comment type="caution">
    <text evidence="15">The sequence shown here is derived from an EMBL/GenBank/DDBJ whole genome shotgun (WGS) entry which is preliminary data.</text>
</comment>
<reference evidence="15" key="1">
    <citation type="submission" date="2022-07" db="EMBL/GenBank/DDBJ databases">
        <title>Phylogenomic reconstructions and comparative analyses of Kickxellomycotina fungi.</title>
        <authorList>
            <person name="Reynolds N.K."/>
            <person name="Stajich J.E."/>
            <person name="Barry K."/>
            <person name="Grigoriev I.V."/>
            <person name="Crous P."/>
            <person name="Smith M.E."/>
        </authorList>
    </citation>
    <scope>NUCLEOTIDE SEQUENCE</scope>
    <source>
        <strain evidence="15">NBRC 105414</strain>
    </source>
</reference>
<evidence type="ECO:0000256" key="13">
    <source>
        <dbReference type="RuleBase" id="RU368090"/>
    </source>
</evidence>
<dbReference type="PANTHER" id="PTHR12831:SF0">
    <property type="entry name" value="GENERAL TRANSCRIPTION FACTOR IIH SUBUNIT 3"/>
    <property type="match status" value="1"/>
</dbReference>
<sequence>MAEPLESDSSLLVVVLDANVGAWARSPLALDKALQQVVIFLNAYLALNTENRLVVLGATARECRFLHPSSSRAPEAADIQVYEQFRAADVRVLAGVAALVDGAGPDQAQAQAQAQAPSLISRALSMALCHISRVNALLTNKAWARVLVVSAGADSAREYISLMNSIFAAQKASVLIDVCKVLGADSVFLQQAADITGGNYVRVDVDAGESLLQTLMFTCLPDHYTRGILNAPYNQLIDFRATCFCHKRVVDIGYVCSVCLSIFCRTAPVCSTCHTKFSFRIVGPGARDGSSPNGTQNTNNPQNGSQSSTTGTPSAAMSSLNLG</sequence>
<dbReference type="GO" id="GO:0005675">
    <property type="term" value="C:transcription factor TFIIH holo complex"/>
    <property type="evidence" value="ECO:0007669"/>
    <property type="project" value="UniProtKB-UniRule"/>
</dbReference>
<comment type="similarity">
    <text evidence="2 13">Belongs to the TFB4 family.</text>
</comment>
<proteinExistence type="inferred from homology"/>
<evidence type="ECO:0000256" key="4">
    <source>
        <dbReference type="ARBA" id="ARBA00022723"/>
    </source>
</evidence>
<gene>
    <name evidence="15" type="primary">TFB4</name>
    <name evidence="15" type="ORF">H4R18_001538</name>
</gene>
<dbReference type="EMBL" id="JANBUL010000041">
    <property type="protein sequence ID" value="KAJ2783700.1"/>
    <property type="molecule type" value="Genomic_DNA"/>
</dbReference>
<evidence type="ECO:0000256" key="12">
    <source>
        <dbReference type="ARBA" id="ARBA00033341"/>
    </source>
</evidence>
<name>A0A9W8LKG2_9FUNG</name>
<dbReference type="InterPro" id="IPR036465">
    <property type="entry name" value="vWFA_dom_sf"/>
</dbReference>
<evidence type="ECO:0000256" key="8">
    <source>
        <dbReference type="ARBA" id="ARBA00023015"/>
    </source>
</evidence>
<dbReference type="OrthoDB" id="17307at2759"/>
<comment type="subcellular location">
    <subcellularLocation>
        <location evidence="1 13">Nucleus</location>
    </subcellularLocation>
</comment>
<evidence type="ECO:0000256" key="10">
    <source>
        <dbReference type="ARBA" id="ARBA00023204"/>
    </source>
</evidence>
<dbReference type="Gene3D" id="3.40.50.410">
    <property type="entry name" value="von Willebrand factor, type A domain"/>
    <property type="match status" value="1"/>
</dbReference>
<dbReference type="Proteomes" id="UP001140217">
    <property type="component" value="Unassembled WGS sequence"/>
</dbReference>
<evidence type="ECO:0000313" key="16">
    <source>
        <dbReference type="Proteomes" id="UP001140217"/>
    </source>
</evidence>
<dbReference type="InterPro" id="IPR004600">
    <property type="entry name" value="TFIIH_Tfb4/GTF2H3"/>
</dbReference>
<keyword evidence="6 13" id="KW-0863">Zinc-finger</keyword>
<comment type="function">
    <text evidence="13">Component of the general transcription and DNA repair factor IIH (TFIIH) core complex, which is involved in general and transcription-coupled nucleotide excision repair (NER) of damaged DNA and, when complexed to TFIIK, in RNA transcription by RNA polymerase II. In NER, TFIIH acts by opening DNA around the lesion to allow the excision of the damaged oligonucleotide and its replacement by a new DNA fragment. In transcription, TFIIH has an essential role in transcription initiation. When the pre-initiation complex (PIC) has been established, TFIIH is required for promoter opening and promoter escape. Phosphorylation of the C-terminal tail (CTD) of the largest subunit of RNA polymerase II by the kinase module TFIIK controls the initiation of transcription.</text>
</comment>